<keyword evidence="4 5" id="KW-0173">Coenzyme A biosynthesis</keyword>
<proteinExistence type="inferred from homology"/>
<dbReference type="PANTHER" id="PTHR10695:SF46">
    <property type="entry name" value="BIFUNCTIONAL COENZYME A SYNTHASE-RELATED"/>
    <property type="match status" value="1"/>
</dbReference>
<evidence type="ECO:0000313" key="8">
    <source>
        <dbReference type="Proteomes" id="UP000824176"/>
    </source>
</evidence>
<evidence type="ECO:0000256" key="3">
    <source>
        <dbReference type="ARBA" id="ARBA00022840"/>
    </source>
</evidence>
<reference evidence="7" key="2">
    <citation type="submission" date="2021-04" db="EMBL/GenBank/DDBJ databases">
        <authorList>
            <person name="Gilroy R."/>
        </authorList>
    </citation>
    <scope>NUCLEOTIDE SEQUENCE</scope>
    <source>
        <strain evidence="7">ChiW4-1371</strain>
    </source>
</reference>
<dbReference type="GO" id="GO:0005524">
    <property type="term" value="F:ATP binding"/>
    <property type="evidence" value="ECO:0007669"/>
    <property type="project" value="UniProtKB-UniRule"/>
</dbReference>
<comment type="subcellular location">
    <subcellularLocation>
        <location evidence="5">Cytoplasm</location>
    </subcellularLocation>
</comment>
<keyword evidence="5 7" id="KW-0808">Transferase</keyword>
<comment type="pathway">
    <text evidence="5">Cofactor biosynthesis; coenzyme A biosynthesis; CoA from (R)-pantothenate: step 5/5.</text>
</comment>
<keyword evidence="5" id="KW-0963">Cytoplasm</keyword>
<dbReference type="Pfam" id="PF01121">
    <property type="entry name" value="CoaE"/>
    <property type="match status" value="1"/>
</dbReference>
<evidence type="ECO:0000256" key="6">
    <source>
        <dbReference type="NCBIfam" id="TIGR00152"/>
    </source>
</evidence>
<accession>A0A9D2GSZ0</accession>
<dbReference type="HAMAP" id="MF_00376">
    <property type="entry name" value="Dephospho_CoA_kinase"/>
    <property type="match status" value="1"/>
</dbReference>
<dbReference type="Proteomes" id="UP000824176">
    <property type="component" value="Unassembled WGS sequence"/>
</dbReference>
<evidence type="ECO:0000256" key="5">
    <source>
        <dbReference type="HAMAP-Rule" id="MF_00376"/>
    </source>
</evidence>
<comment type="similarity">
    <text evidence="1 5">Belongs to the CoaE family.</text>
</comment>
<dbReference type="InterPro" id="IPR027417">
    <property type="entry name" value="P-loop_NTPase"/>
</dbReference>
<reference evidence="7" key="1">
    <citation type="journal article" date="2021" name="PeerJ">
        <title>Extensive microbial diversity within the chicken gut microbiome revealed by metagenomics and culture.</title>
        <authorList>
            <person name="Gilroy R."/>
            <person name="Ravi A."/>
            <person name="Getino M."/>
            <person name="Pursley I."/>
            <person name="Horton D.L."/>
            <person name="Alikhan N.F."/>
            <person name="Baker D."/>
            <person name="Gharbi K."/>
            <person name="Hall N."/>
            <person name="Watson M."/>
            <person name="Adriaenssens E.M."/>
            <person name="Foster-Nyarko E."/>
            <person name="Jarju S."/>
            <person name="Secka A."/>
            <person name="Antonio M."/>
            <person name="Oren A."/>
            <person name="Chaudhuri R.R."/>
            <person name="La Ragione R."/>
            <person name="Hildebrand F."/>
            <person name="Pallen M.J."/>
        </authorList>
    </citation>
    <scope>NUCLEOTIDE SEQUENCE</scope>
    <source>
        <strain evidence="7">ChiW4-1371</strain>
    </source>
</reference>
<keyword evidence="5 7" id="KW-0418">Kinase</keyword>
<dbReference type="EC" id="2.7.1.24" evidence="5 6"/>
<gene>
    <name evidence="5 7" type="primary">coaE</name>
    <name evidence="7" type="ORF">H9804_01535</name>
</gene>
<dbReference type="GO" id="GO:0015937">
    <property type="term" value="P:coenzyme A biosynthetic process"/>
    <property type="evidence" value="ECO:0007669"/>
    <property type="project" value="UniProtKB-UniRule"/>
</dbReference>
<protein>
    <recommendedName>
        <fullName evidence="5 6">Dephospho-CoA kinase</fullName>
        <ecNumber evidence="5 6">2.7.1.24</ecNumber>
    </recommendedName>
    <alternativeName>
        <fullName evidence="5">Dephosphocoenzyme A kinase</fullName>
    </alternativeName>
</protein>
<dbReference type="PANTHER" id="PTHR10695">
    <property type="entry name" value="DEPHOSPHO-COA KINASE-RELATED"/>
    <property type="match status" value="1"/>
</dbReference>
<dbReference type="InterPro" id="IPR001977">
    <property type="entry name" value="Depp_CoAkinase"/>
</dbReference>
<evidence type="ECO:0000256" key="4">
    <source>
        <dbReference type="ARBA" id="ARBA00022993"/>
    </source>
</evidence>
<dbReference type="GO" id="GO:0004140">
    <property type="term" value="F:dephospho-CoA kinase activity"/>
    <property type="evidence" value="ECO:0007669"/>
    <property type="project" value="UniProtKB-UniRule"/>
</dbReference>
<keyword evidence="2 5" id="KW-0547">Nucleotide-binding</keyword>
<dbReference type="PROSITE" id="PS51219">
    <property type="entry name" value="DPCK"/>
    <property type="match status" value="1"/>
</dbReference>
<dbReference type="GO" id="GO:0005737">
    <property type="term" value="C:cytoplasm"/>
    <property type="evidence" value="ECO:0007669"/>
    <property type="project" value="UniProtKB-SubCell"/>
</dbReference>
<organism evidence="7 8">
    <name type="scientific">Candidatus Mucispirillum faecigallinarum</name>
    <dbReference type="NCBI Taxonomy" id="2838699"/>
    <lineage>
        <taxon>Bacteria</taxon>
        <taxon>Pseudomonadati</taxon>
        <taxon>Deferribacterota</taxon>
        <taxon>Deferribacteres</taxon>
        <taxon>Deferribacterales</taxon>
        <taxon>Mucispirillaceae</taxon>
        <taxon>Mucispirillum</taxon>
    </lineage>
</organism>
<dbReference type="Gene3D" id="3.40.50.300">
    <property type="entry name" value="P-loop containing nucleotide triphosphate hydrolases"/>
    <property type="match status" value="1"/>
</dbReference>
<name>A0A9D2GSZ0_9BACT</name>
<evidence type="ECO:0000313" key="7">
    <source>
        <dbReference type="EMBL" id="HIZ88599.1"/>
    </source>
</evidence>
<sequence length="206" mass="23428">MRNIGMTGGIGCGKSKVAEIFESLGFYTIDSDITSRKVMEINGPAYNQIVSYFGKDILDENKNIIRKKLGSIVFNNKEKLKVLENIVHPAIYEYERKKRAAIYGKDSKSVVITHAALMIESGSYKNYDAVIIVTCNKDVQINRVMQRDNISISDAEKIISCQMAQVERLKYADFIIDNSSNIDDLKKEVKRVYDLINEINYGEKHN</sequence>
<dbReference type="SUPFAM" id="SSF52540">
    <property type="entry name" value="P-loop containing nucleoside triphosphate hydrolases"/>
    <property type="match status" value="1"/>
</dbReference>
<comment type="function">
    <text evidence="5">Catalyzes the phosphorylation of the 3'-hydroxyl group of dephosphocoenzyme A to form coenzyme A.</text>
</comment>
<dbReference type="CDD" id="cd02022">
    <property type="entry name" value="DPCK"/>
    <property type="match status" value="1"/>
</dbReference>
<evidence type="ECO:0000256" key="1">
    <source>
        <dbReference type="ARBA" id="ARBA00009018"/>
    </source>
</evidence>
<comment type="catalytic activity">
    <reaction evidence="5">
        <text>3'-dephospho-CoA + ATP = ADP + CoA + H(+)</text>
        <dbReference type="Rhea" id="RHEA:18245"/>
        <dbReference type="ChEBI" id="CHEBI:15378"/>
        <dbReference type="ChEBI" id="CHEBI:30616"/>
        <dbReference type="ChEBI" id="CHEBI:57287"/>
        <dbReference type="ChEBI" id="CHEBI:57328"/>
        <dbReference type="ChEBI" id="CHEBI:456216"/>
        <dbReference type="EC" id="2.7.1.24"/>
    </reaction>
</comment>
<dbReference type="EMBL" id="DXAQ01000022">
    <property type="protein sequence ID" value="HIZ88599.1"/>
    <property type="molecule type" value="Genomic_DNA"/>
</dbReference>
<dbReference type="NCBIfam" id="TIGR00152">
    <property type="entry name" value="dephospho-CoA kinase"/>
    <property type="match status" value="1"/>
</dbReference>
<keyword evidence="3 5" id="KW-0067">ATP-binding</keyword>
<evidence type="ECO:0000256" key="2">
    <source>
        <dbReference type="ARBA" id="ARBA00022741"/>
    </source>
</evidence>
<dbReference type="AlphaFoldDB" id="A0A9D2GSZ0"/>
<comment type="caution">
    <text evidence="7">The sequence shown here is derived from an EMBL/GenBank/DDBJ whole genome shotgun (WGS) entry which is preliminary data.</text>
</comment>
<feature type="binding site" evidence="5">
    <location>
        <begin position="11"/>
        <end position="16"/>
    </location>
    <ligand>
        <name>ATP</name>
        <dbReference type="ChEBI" id="CHEBI:30616"/>
    </ligand>
</feature>